<organism evidence="2 3">
    <name type="scientific">Gleimia europaea ACS-120-V-Col10b</name>
    <dbReference type="NCBI Taxonomy" id="883069"/>
    <lineage>
        <taxon>Bacteria</taxon>
        <taxon>Bacillati</taxon>
        <taxon>Actinomycetota</taxon>
        <taxon>Actinomycetes</taxon>
        <taxon>Actinomycetales</taxon>
        <taxon>Actinomycetaceae</taxon>
        <taxon>Gleimia</taxon>
    </lineage>
</organism>
<comment type="caution">
    <text evidence="2">The sequence shown here is derived from an EMBL/GenBank/DDBJ whole genome shotgun (WGS) entry which is preliminary data.</text>
</comment>
<proteinExistence type="predicted"/>
<keyword evidence="3" id="KW-1185">Reference proteome</keyword>
<dbReference type="Proteomes" id="UP000014387">
    <property type="component" value="Unassembled WGS sequence"/>
</dbReference>
<dbReference type="Pfam" id="PF07179">
    <property type="entry name" value="SseB"/>
    <property type="match status" value="1"/>
</dbReference>
<accession>A0A9W5VVY7</accession>
<name>A0A9W5VVY7_9ACTO</name>
<sequence>MPKHSFESLQARLSQSVNANEAGQTLPQTATALALPDPAQRLVSLVEALENERLLVPAVVEGAACEDGDVALTDTDQGPAVVAFTSAETMKSWDSAARPIPMPARRVAMLAVAQASGRLVIDEGQTGIRIPRPATVALAHGDRWLPAWQDRELLEELARLVTPRIAFVKPLPSAGATLRVAVGIVQGASKEDLTRDLQRIAAAPRLRPAAELVEIVPTLVTQA</sequence>
<reference evidence="2 3" key="1">
    <citation type="submission" date="2013-05" db="EMBL/GenBank/DDBJ databases">
        <title>The Genome Sequence of Actinomyces europaeus ACS-120-V-COL10B.</title>
        <authorList>
            <consortium name="The Broad Institute Genomics Platform"/>
            <person name="Earl A."/>
            <person name="Ward D."/>
            <person name="Feldgarden M."/>
            <person name="Gevers D."/>
            <person name="Saerens B."/>
            <person name="Vaneechoutte M."/>
            <person name="Walker B."/>
            <person name="Young S."/>
            <person name="Zeng Q."/>
            <person name="Gargeya S."/>
            <person name="Fitzgerald M."/>
            <person name="Haas B."/>
            <person name="Abouelleil A."/>
            <person name="Allen A.W."/>
            <person name="Alvarado L."/>
            <person name="Arachchi H.M."/>
            <person name="Berlin A.M."/>
            <person name="Chapman S.B."/>
            <person name="Gainer-Dewar J."/>
            <person name="Goldberg J."/>
            <person name="Griggs A."/>
            <person name="Gujja S."/>
            <person name="Hansen M."/>
            <person name="Howarth C."/>
            <person name="Imamovic A."/>
            <person name="Ireland A."/>
            <person name="Larimer J."/>
            <person name="McCowan C."/>
            <person name="Murphy C."/>
            <person name="Pearson M."/>
            <person name="Poon T.W."/>
            <person name="Priest M."/>
            <person name="Roberts A."/>
            <person name="Saif S."/>
            <person name="Shea T."/>
            <person name="Sisk P."/>
            <person name="Sykes S."/>
            <person name="Wortman J."/>
            <person name="Nusbaum C."/>
            <person name="Birren B."/>
        </authorList>
    </citation>
    <scope>NUCLEOTIDE SEQUENCE [LARGE SCALE GENOMIC DNA]</scope>
    <source>
        <strain evidence="2 3">ACS-120-V-Col10b</strain>
    </source>
</reference>
<dbReference type="InterPro" id="IPR009839">
    <property type="entry name" value="SseB_N"/>
</dbReference>
<evidence type="ECO:0000313" key="3">
    <source>
        <dbReference type="Proteomes" id="UP000014387"/>
    </source>
</evidence>
<dbReference type="RefSeq" id="WP_016443432.1">
    <property type="nucleotide sequence ID" value="NZ_KE150266.1"/>
</dbReference>
<evidence type="ECO:0000313" key="2">
    <source>
        <dbReference type="EMBL" id="EPD30320.1"/>
    </source>
</evidence>
<protein>
    <recommendedName>
        <fullName evidence="1">SseB protein N-terminal domain-containing protein</fullName>
    </recommendedName>
</protein>
<dbReference type="AlphaFoldDB" id="A0A9W5VVY7"/>
<evidence type="ECO:0000259" key="1">
    <source>
        <dbReference type="Pfam" id="PF07179"/>
    </source>
</evidence>
<dbReference type="EMBL" id="AGWN01000001">
    <property type="protein sequence ID" value="EPD30320.1"/>
    <property type="molecule type" value="Genomic_DNA"/>
</dbReference>
<gene>
    <name evidence="2" type="ORF">HMPREF9238_00057</name>
</gene>
<feature type="domain" description="SseB protein N-terminal" evidence="1">
    <location>
        <begin position="37"/>
        <end position="133"/>
    </location>
</feature>